<evidence type="ECO:0000256" key="3">
    <source>
        <dbReference type="ARBA" id="ARBA00022989"/>
    </source>
</evidence>
<feature type="transmembrane region" description="Helical" evidence="5">
    <location>
        <begin position="149"/>
        <end position="168"/>
    </location>
</feature>
<feature type="transmembrane region" description="Helical" evidence="5">
    <location>
        <begin position="212"/>
        <end position="231"/>
    </location>
</feature>
<dbReference type="EMBL" id="PUHQ01000187">
    <property type="protein sequence ID" value="KAG0653613.1"/>
    <property type="molecule type" value="Genomic_DNA"/>
</dbReference>
<dbReference type="AlphaFoldDB" id="A0A9P6VTV6"/>
<dbReference type="Gene3D" id="1.20.1250.20">
    <property type="entry name" value="MFS general substrate transporter like domains"/>
    <property type="match status" value="2"/>
</dbReference>
<evidence type="ECO:0000313" key="6">
    <source>
        <dbReference type="EMBL" id="KAG0653607.1"/>
    </source>
</evidence>
<feature type="transmembrane region" description="Helical" evidence="5">
    <location>
        <begin position="188"/>
        <end position="206"/>
    </location>
</feature>
<feature type="transmembrane region" description="Helical" evidence="5">
    <location>
        <begin position="110"/>
        <end position="129"/>
    </location>
</feature>
<dbReference type="SUPFAM" id="SSF103473">
    <property type="entry name" value="MFS general substrate transporter"/>
    <property type="match status" value="2"/>
</dbReference>
<comment type="subcellular location">
    <subcellularLocation>
        <location evidence="1">Membrane</location>
        <topology evidence="1">Multi-pass membrane protein</topology>
    </subcellularLocation>
</comment>
<evidence type="ECO:0000256" key="1">
    <source>
        <dbReference type="ARBA" id="ARBA00004141"/>
    </source>
</evidence>
<proteinExistence type="predicted"/>
<organism evidence="6 8">
    <name type="scientific">Rhodotorula mucilaginosa</name>
    <name type="common">Yeast</name>
    <name type="synonym">Rhodotorula rubra</name>
    <dbReference type="NCBI Taxonomy" id="5537"/>
    <lineage>
        <taxon>Eukaryota</taxon>
        <taxon>Fungi</taxon>
        <taxon>Dikarya</taxon>
        <taxon>Basidiomycota</taxon>
        <taxon>Pucciniomycotina</taxon>
        <taxon>Microbotryomycetes</taxon>
        <taxon>Sporidiobolales</taxon>
        <taxon>Sporidiobolaceae</taxon>
        <taxon>Rhodotorula</taxon>
    </lineage>
</organism>
<evidence type="ECO:0000256" key="5">
    <source>
        <dbReference type="SAM" id="Phobius"/>
    </source>
</evidence>
<dbReference type="InterPro" id="IPR011701">
    <property type="entry name" value="MFS"/>
</dbReference>
<evidence type="ECO:0000313" key="7">
    <source>
        <dbReference type="EMBL" id="KAG0653613.1"/>
    </source>
</evidence>
<gene>
    <name evidence="6" type="ORF">C6P46_002379</name>
    <name evidence="7" type="ORF">C6P46_002385</name>
</gene>
<feature type="non-terminal residue" evidence="6">
    <location>
        <position position="1"/>
    </location>
</feature>
<evidence type="ECO:0000256" key="4">
    <source>
        <dbReference type="ARBA" id="ARBA00023136"/>
    </source>
</evidence>
<accession>A0A9P6VTV6</accession>
<keyword evidence="3 5" id="KW-1133">Transmembrane helix</keyword>
<dbReference type="Proteomes" id="UP000777482">
    <property type="component" value="Unassembled WGS sequence"/>
</dbReference>
<sequence>PLLGGAFTDHVSWRWCFYINLPIGALTVLAIVFILGPQPPPPMLEEVGIYTERKFKRWTFGRWCPPRSSLAFRLFALDWIGSVIMIGCIACLVLALQWGGVKYSWHSGPVVAALTVFAVLVPCIIVWEWKFAGPSRILPLGYFLDRTQAGASLVAFFAMFILLTGTYYLPTFFEATRFHSAQQSGIDILPFMLGVVVCSGLAGSLISYWGYYWPFLVVGPLFCCVGGGLFYTVTEFTPMSRLIGFQIVLSMGVGLVLQNPIIAVQADCDDEDKIPQKTALVSFSQLVGGTIGIAIASSVFGTKLSSALREFAPDAPYALVRNSVQAIPELPKELQPGVVHAYVLALRNVFIIAVPAGEEGINLVKGKKLSAGAA</sequence>
<reference evidence="6 8" key="1">
    <citation type="submission" date="2020-11" db="EMBL/GenBank/DDBJ databases">
        <title>Kefir isolates.</title>
        <authorList>
            <person name="Marcisauskas S."/>
            <person name="Kim Y."/>
            <person name="Blasche S."/>
        </authorList>
    </citation>
    <scope>NUCLEOTIDE SEQUENCE [LARGE SCALE GENOMIC DNA]</scope>
    <source>
        <strain evidence="6 8">KR</strain>
    </source>
</reference>
<keyword evidence="8" id="KW-1185">Reference proteome</keyword>
<dbReference type="GO" id="GO:0005886">
    <property type="term" value="C:plasma membrane"/>
    <property type="evidence" value="ECO:0007669"/>
    <property type="project" value="TreeGrafter"/>
</dbReference>
<dbReference type="OrthoDB" id="10021397at2759"/>
<dbReference type="InterPro" id="IPR036259">
    <property type="entry name" value="MFS_trans_sf"/>
</dbReference>
<feature type="transmembrane region" description="Helical" evidence="5">
    <location>
        <begin position="283"/>
        <end position="301"/>
    </location>
</feature>
<keyword evidence="4 5" id="KW-0472">Membrane</keyword>
<feature type="transmembrane region" description="Helical" evidence="5">
    <location>
        <begin position="15"/>
        <end position="35"/>
    </location>
</feature>
<name>A0A9P6VTV6_RHOMI</name>
<dbReference type="PANTHER" id="PTHR23501:SF198">
    <property type="entry name" value="AZOLE RESISTANCE PROTEIN 1-RELATED"/>
    <property type="match status" value="1"/>
</dbReference>
<feature type="transmembrane region" description="Helical" evidence="5">
    <location>
        <begin position="79"/>
        <end position="98"/>
    </location>
</feature>
<evidence type="ECO:0000313" key="8">
    <source>
        <dbReference type="Proteomes" id="UP000777482"/>
    </source>
</evidence>
<dbReference type="PANTHER" id="PTHR23501">
    <property type="entry name" value="MAJOR FACILITATOR SUPERFAMILY"/>
    <property type="match status" value="1"/>
</dbReference>
<comment type="caution">
    <text evidence="6">The sequence shown here is derived from an EMBL/GenBank/DDBJ whole genome shotgun (WGS) entry which is preliminary data.</text>
</comment>
<protein>
    <submittedName>
        <fullName evidence="6">Uncharacterized protein</fullName>
    </submittedName>
</protein>
<feature type="transmembrane region" description="Helical" evidence="5">
    <location>
        <begin position="243"/>
        <end position="263"/>
    </location>
</feature>
<keyword evidence="2 5" id="KW-0812">Transmembrane</keyword>
<dbReference type="GO" id="GO:0022857">
    <property type="term" value="F:transmembrane transporter activity"/>
    <property type="evidence" value="ECO:0007669"/>
    <property type="project" value="InterPro"/>
</dbReference>
<evidence type="ECO:0000256" key="2">
    <source>
        <dbReference type="ARBA" id="ARBA00022692"/>
    </source>
</evidence>
<dbReference type="EMBL" id="PUHQ01000187">
    <property type="protein sequence ID" value="KAG0653607.1"/>
    <property type="molecule type" value="Genomic_DNA"/>
</dbReference>
<dbReference type="Pfam" id="PF07690">
    <property type="entry name" value="MFS_1"/>
    <property type="match status" value="1"/>
</dbReference>